<evidence type="ECO:0000256" key="8">
    <source>
        <dbReference type="ARBA" id="ARBA00023239"/>
    </source>
</evidence>
<gene>
    <name evidence="14" type="ORF">GPM918_LOCUS36577</name>
    <name evidence="13" type="ORF">OVA965_LOCUS31021</name>
    <name evidence="16" type="ORF">SRO942_LOCUS37320</name>
    <name evidence="15" type="ORF">TMI583_LOCUS31840</name>
</gene>
<keyword evidence="9" id="KW-1208">Phospholipid metabolism</keyword>
<evidence type="ECO:0000256" key="1">
    <source>
        <dbReference type="ARBA" id="ARBA00001928"/>
    </source>
</evidence>
<keyword evidence="7" id="KW-0594">Phospholipid biosynthesis</keyword>
<dbReference type="EMBL" id="CAJNOQ010022246">
    <property type="protein sequence ID" value="CAF1498560.1"/>
    <property type="molecule type" value="Genomic_DNA"/>
</dbReference>
<reference evidence="14" key="1">
    <citation type="submission" date="2021-02" db="EMBL/GenBank/DDBJ databases">
        <authorList>
            <person name="Nowell W R."/>
        </authorList>
    </citation>
    <scope>NUCLEOTIDE SEQUENCE</scope>
</reference>
<evidence type="ECO:0000313" key="16">
    <source>
        <dbReference type="EMBL" id="CAF4360622.1"/>
    </source>
</evidence>
<evidence type="ECO:0000256" key="11">
    <source>
        <dbReference type="ARBA" id="ARBA00024326"/>
    </source>
</evidence>
<comment type="pathway">
    <text evidence="2">Lipid metabolism.</text>
</comment>
<dbReference type="EMBL" id="CAJNOK010022965">
    <property type="protein sequence ID" value="CAF1355999.1"/>
    <property type="molecule type" value="Genomic_DNA"/>
</dbReference>
<dbReference type="NCBIfam" id="TIGR00163">
    <property type="entry name" value="PS_decarb"/>
    <property type="match status" value="1"/>
</dbReference>
<dbReference type="UniPathway" id="UPA00558"/>
<protein>
    <recommendedName>
        <fullName evidence="3">phosphatidylserine decarboxylase</fullName>
        <ecNumber evidence="3">4.1.1.65</ecNumber>
    </recommendedName>
</protein>
<evidence type="ECO:0000256" key="7">
    <source>
        <dbReference type="ARBA" id="ARBA00023209"/>
    </source>
</evidence>
<evidence type="ECO:0000313" key="15">
    <source>
        <dbReference type="EMBL" id="CAF4166301.1"/>
    </source>
</evidence>
<evidence type="ECO:0000256" key="9">
    <source>
        <dbReference type="ARBA" id="ARBA00023264"/>
    </source>
</evidence>
<dbReference type="OrthoDB" id="5961150at2759"/>
<dbReference type="AlphaFoldDB" id="A0A815T5D4"/>
<proteinExistence type="predicted"/>
<keyword evidence="5" id="KW-0210">Decarboxylase</keyword>
<evidence type="ECO:0000313" key="17">
    <source>
        <dbReference type="Proteomes" id="UP000663829"/>
    </source>
</evidence>
<dbReference type="EMBL" id="CAJOBA010044612">
    <property type="protein sequence ID" value="CAF4166301.1"/>
    <property type="molecule type" value="Genomic_DNA"/>
</dbReference>
<comment type="function">
    <text evidence="12">Catalyzes the formation of phosphatidylethanolamine (PtdEtn) from phosphatidylserine (PtdSer). Plays a central role in phospholipid metabolism and in the interorganelle trafficking of phosphatidylserine. May be involved in lipid droplet biogenesis at the endoplasmic reticulum membrane.</text>
</comment>
<keyword evidence="8" id="KW-0456">Lyase</keyword>
<evidence type="ECO:0000313" key="14">
    <source>
        <dbReference type="EMBL" id="CAF1498560.1"/>
    </source>
</evidence>
<name>A0A815T5D4_9BILA</name>
<organism evidence="14 17">
    <name type="scientific">Didymodactylos carnosus</name>
    <dbReference type="NCBI Taxonomy" id="1234261"/>
    <lineage>
        <taxon>Eukaryota</taxon>
        <taxon>Metazoa</taxon>
        <taxon>Spiralia</taxon>
        <taxon>Gnathifera</taxon>
        <taxon>Rotifera</taxon>
        <taxon>Eurotatoria</taxon>
        <taxon>Bdelloidea</taxon>
        <taxon>Philodinida</taxon>
        <taxon>Philodinidae</taxon>
        <taxon>Didymodactylos</taxon>
    </lineage>
</organism>
<comment type="pathway">
    <text evidence="11">Phospholipid metabolism; phosphatidylethanolamine biosynthesis.</text>
</comment>
<keyword evidence="4" id="KW-0444">Lipid biosynthesis</keyword>
<dbReference type="EMBL" id="CAJOBC010087757">
    <property type="protein sequence ID" value="CAF4360622.1"/>
    <property type="molecule type" value="Genomic_DNA"/>
</dbReference>
<evidence type="ECO:0000313" key="13">
    <source>
        <dbReference type="EMBL" id="CAF1355999.1"/>
    </source>
</evidence>
<dbReference type="InterPro" id="IPR033177">
    <property type="entry name" value="PSD-B"/>
</dbReference>
<keyword evidence="17" id="KW-1185">Reference proteome</keyword>
<evidence type="ECO:0000256" key="10">
    <source>
        <dbReference type="ARBA" id="ARBA00023317"/>
    </source>
</evidence>
<dbReference type="Proteomes" id="UP000681722">
    <property type="component" value="Unassembled WGS sequence"/>
</dbReference>
<keyword evidence="6" id="KW-0443">Lipid metabolism</keyword>
<dbReference type="Proteomes" id="UP000677228">
    <property type="component" value="Unassembled WGS sequence"/>
</dbReference>
<dbReference type="GO" id="GO:0006646">
    <property type="term" value="P:phosphatidylethanolamine biosynthetic process"/>
    <property type="evidence" value="ECO:0007669"/>
    <property type="project" value="UniProtKB-UniPathway"/>
</dbReference>
<comment type="cofactor">
    <cofactor evidence="1">
        <name>pyruvate</name>
        <dbReference type="ChEBI" id="CHEBI:15361"/>
    </cofactor>
</comment>
<dbReference type="PANTHER" id="PTHR10067:SF17">
    <property type="entry name" value="PHOSPHATIDYLSERINE DECARBOXYLASE PROENZYME 2"/>
    <property type="match status" value="1"/>
</dbReference>
<evidence type="ECO:0000256" key="2">
    <source>
        <dbReference type="ARBA" id="ARBA00005189"/>
    </source>
</evidence>
<evidence type="ECO:0000256" key="12">
    <source>
        <dbReference type="ARBA" id="ARBA00045136"/>
    </source>
</evidence>
<dbReference type="Proteomes" id="UP000682733">
    <property type="component" value="Unassembled WGS sequence"/>
</dbReference>
<dbReference type="InterPro" id="IPR003817">
    <property type="entry name" value="PS_Dcarbxylase"/>
</dbReference>
<dbReference type="GO" id="GO:0004609">
    <property type="term" value="F:phosphatidylserine decarboxylase activity"/>
    <property type="evidence" value="ECO:0007669"/>
    <property type="project" value="UniProtKB-EC"/>
</dbReference>
<evidence type="ECO:0000256" key="3">
    <source>
        <dbReference type="ARBA" id="ARBA00012243"/>
    </source>
</evidence>
<dbReference type="EC" id="4.1.1.65" evidence="3"/>
<comment type="caution">
    <text evidence="14">The sequence shown here is derived from an EMBL/GenBank/DDBJ whole genome shotgun (WGS) entry which is preliminary data.</text>
</comment>
<keyword evidence="10" id="KW-0670">Pyruvate</keyword>
<evidence type="ECO:0000256" key="4">
    <source>
        <dbReference type="ARBA" id="ARBA00022516"/>
    </source>
</evidence>
<accession>A0A815T5D4</accession>
<dbReference type="Proteomes" id="UP000663829">
    <property type="component" value="Unassembled WGS sequence"/>
</dbReference>
<dbReference type="PANTHER" id="PTHR10067">
    <property type="entry name" value="PHOSPHATIDYLSERINE DECARBOXYLASE"/>
    <property type="match status" value="1"/>
</dbReference>
<sequence length="353" mass="40944">MDSNTSLNQPDYLSHTTDHNEIQQIQHIFSNMITQTVENSLSGIGNIFDYSHGVPNDWLSSFFPQHLLLHQYLLENHKPDESIVRYAFKVMDRKTNTIILEKMPDYTKFGLRLMFDGRVQRELLHTEAIKHLFAKESLRLGQAFDEPQSRDHIESFMRMYQLSTDELFQPDLTKYGNFNEFFYRKLKPDARQIAYPDNSSIITSVADCRLILFDNVSDATRIWIKGQHFSLKRLFDDELMAKTFDYGSIAVFRLAPNDYHRFHSPVSGQISKIIRKISGTYYTVNPIVVRENLDVFTENHRAVMIIDSKDFGPVAFVAIGALLVGSINFTVDTEQYVNKGDELGKRMNQLQFC</sequence>
<dbReference type="Pfam" id="PF02666">
    <property type="entry name" value="PS_Dcarbxylase"/>
    <property type="match status" value="1"/>
</dbReference>
<evidence type="ECO:0000256" key="5">
    <source>
        <dbReference type="ARBA" id="ARBA00022793"/>
    </source>
</evidence>
<evidence type="ECO:0000256" key="6">
    <source>
        <dbReference type="ARBA" id="ARBA00023098"/>
    </source>
</evidence>